<organism evidence="2">
    <name type="scientific">Penaeus monodon majanivirus A</name>
    <dbReference type="NCBI Taxonomy" id="2984271"/>
    <lineage>
        <taxon>Viruses</taxon>
        <taxon>Viruses incertae sedis</taxon>
        <taxon>Naldaviricetes</taxon>
        <taxon>Nimaviridae</taxon>
    </lineage>
</organism>
<proteinExistence type="predicted"/>
<sequence length="261" mass="30535">MCSRRNVVDINNQKKMSLSWELLDKENYELSTLIKTYNITAPSLLHDNIRDNAALMYQKYNTSPSYHIPGDQYWDEYTQLRIGSDPPPHLDPHNIAYYHYRKLQDDELLQRECCNDSSINDRNKMSLSWELLDKENYELSTLIKTYDIAAPSLLHDNIRDNAALMYQKYNTSPSYHIPGDQYWDEYAQLSIGSDPPPHLDPHNIAYYHYRKLQDDELLQRERYNDSSSNNRNNNDDDVCEDDEDDDAGFVDGSSDNSDDGK</sequence>
<protein>
    <submittedName>
        <fullName evidence="2">Uncharacterized protein</fullName>
    </submittedName>
</protein>
<dbReference type="EMBL" id="LC738870">
    <property type="protein sequence ID" value="BDT61931.1"/>
    <property type="molecule type" value="Genomic_DNA"/>
</dbReference>
<feature type="compositionally biased region" description="Acidic residues" evidence="1">
    <location>
        <begin position="235"/>
        <end position="248"/>
    </location>
</feature>
<feature type="region of interest" description="Disordered" evidence="1">
    <location>
        <begin position="222"/>
        <end position="261"/>
    </location>
</feature>
<name>A0A9C7F6A2_9VIRU</name>
<accession>A0A9C7F6A2</accession>
<evidence type="ECO:0000256" key="1">
    <source>
        <dbReference type="SAM" id="MobiDB-lite"/>
    </source>
</evidence>
<reference evidence="2" key="1">
    <citation type="submission" date="2022-10" db="EMBL/GenBank/DDBJ databases">
        <title>Genome sequences of endogenous nimaviruses in decapod crustaceans.</title>
        <authorList>
            <person name="Kawato S."/>
            <person name="Nozaki R."/>
            <person name="Kondo H."/>
            <person name="Hirono I."/>
        </authorList>
    </citation>
    <scope>NUCLEOTIDE SEQUENCE</scope>
    <source>
        <strain evidence="2">Mikawa2016</strain>
    </source>
</reference>
<evidence type="ECO:0000313" key="2">
    <source>
        <dbReference type="EMBL" id="BDT61931.1"/>
    </source>
</evidence>